<evidence type="ECO:0000259" key="2">
    <source>
        <dbReference type="Pfam" id="PF04149"/>
    </source>
</evidence>
<evidence type="ECO:0000313" key="4">
    <source>
        <dbReference type="Proteomes" id="UP000325529"/>
    </source>
</evidence>
<reference evidence="3 4" key="1">
    <citation type="submission" date="2017-09" db="EMBL/GenBank/DDBJ databases">
        <authorList>
            <person name="Lee N."/>
            <person name="Cho B.-K."/>
        </authorList>
    </citation>
    <scope>NUCLEOTIDE SEQUENCE [LARGE SCALE GENOMIC DNA]</scope>
    <source>
        <strain evidence="3 4">ATCC 12853</strain>
    </source>
</reference>
<feature type="region of interest" description="Disordered" evidence="1">
    <location>
        <begin position="1"/>
        <end position="23"/>
    </location>
</feature>
<organism evidence="3 4">
    <name type="scientific">Streptomyces kanamyceticus</name>
    <dbReference type="NCBI Taxonomy" id="1967"/>
    <lineage>
        <taxon>Bacteria</taxon>
        <taxon>Bacillati</taxon>
        <taxon>Actinomycetota</taxon>
        <taxon>Actinomycetes</taxon>
        <taxon>Kitasatosporales</taxon>
        <taxon>Streptomycetaceae</taxon>
        <taxon>Streptomyces</taxon>
    </lineage>
</organism>
<dbReference type="AlphaFoldDB" id="A0A5J6GCF9"/>
<evidence type="ECO:0000313" key="3">
    <source>
        <dbReference type="EMBL" id="QEU92793.1"/>
    </source>
</evidence>
<dbReference type="Pfam" id="PF04149">
    <property type="entry name" value="DUF397"/>
    <property type="match status" value="1"/>
</dbReference>
<keyword evidence="4" id="KW-1185">Reference proteome</keyword>
<dbReference type="Proteomes" id="UP000325529">
    <property type="component" value="Chromosome"/>
</dbReference>
<feature type="domain" description="DUF397" evidence="2">
    <location>
        <begin position="11"/>
        <end position="64"/>
    </location>
</feature>
<gene>
    <name evidence="3" type="ORF">CP970_19430</name>
</gene>
<name>A0A5J6GCF9_STRKN</name>
<sequence length="67" mass="7144">MRVSQLNLSGAAWRKSSHSNQEGGDCVEIVDGLTVVPVRDSKLTDSPVLLLSPTAFEGLVNYAKQSA</sequence>
<dbReference type="KEGG" id="ska:CP970_19430"/>
<protein>
    <submittedName>
        <fullName evidence="3">DUF397 domain-containing protein</fullName>
    </submittedName>
</protein>
<accession>A0A5J6GCF9</accession>
<proteinExistence type="predicted"/>
<dbReference type="EMBL" id="CP023699">
    <property type="protein sequence ID" value="QEU92793.1"/>
    <property type="molecule type" value="Genomic_DNA"/>
</dbReference>
<dbReference type="InterPro" id="IPR007278">
    <property type="entry name" value="DUF397"/>
</dbReference>
<evidence type="ECO:0000256" key="1">
    <source>
        <dbReference type="SAM" id="MobiDB-lite"/>
    </source>
</evidence>